<keyword evidence="4" id="KW-0175">Coiled coil</keyword>
<gene>
    <name evidence="5" type="ORF">LLUT_LOCUS6381</name>
</gene>
<sequence>MATLLTSIEKGVCKKLKEKDVEIKNMNRMNRELAERIKQVAIEAQNWHYKAKYNEMGFLGVKFQLHQIKGTLKGDPSSISKK</sequence>
<dbReference type="EMBL" id="CAXHTB010000004">
    <property type="protein sequence ID" value="CAL0305321.1"/>
    <property type="molecule type" value="Genomic_DNA"/>
</dbReference>
<keyword evidence="1" id="KW-0479">Metal-binding</keyword>
<comment type="caution">
    <text evidence="5">The sequence shown here is derived from an EMBL/GenBank/DDBJ whole genome shotgun (WGS) entry which is preliminary data.</text>
</comment>
<dbReference type="PANTHER" id="PTHR42647">
    <property type="entry name" value="SBP (S-RIBONUCLEASE BINDING PROTEIN) FAMILY PROTEIN"/>
    <property type="match status" value="1"/>
</dbReference>
<accession>A0AAV1W8M6</accession>
<proteinExistence type="predicted"/>
<reference evidence="5 6" key="1">
    <citation type="submission" date="2024-03" db="EMBL/GenBank/DDBJ databases">
        <authorList>
            <person name="Martinez-Hernandez J."/>
        </authorList>
    </citation>
    <scope>NUCLEOTIDE SEQUENCE [LARGE SCALE GENOMIC DNA]</scope>
</reference>
<evidence type="ECO:0000313" key="6">
    <source>
        <dbReference type="Proteomes" id="UP001497480"/>
    </source>
</evidence>
<evidence type="ECO:0000313" key="5">
    <source>
        <dbReference type="EMBL" id="CAL0305321.1"/>
    </source>
</evidence>
<dbReference type="PANTHER" id="PTHR42647:SF9">
    <property type="entry name" value="S-RIBONUCLEASE BINDING PROTEIN SBP1-RELATED"/>
    <property type="match status" value="1"/>
</dbReference>
<name>A0AAV1W8M6_LUPLU</name>
<keyword evidence="3" id="KW-0862">Zinc</keyword>
<protein>
    <submittedName>
        <fullName evidence="5">Uncharacterized protein</fullName>
    </submittedName>
</protein>
<evidence type="ECO:0000256" key="2">
    <source>
        <dbReference type="ARBA" id="ARBA00022771"/>
    </source>
</evidence>
<feature type="coiled-coil region" evidence="4">
    <location>
        <begin position="16"/>
        <end position="43"/>
    </location>
</feature>
<dbReference type="Proteomes" id="UP001497480">
    <property type="component" value="Unassembled WGS sequence"/>
</dbReference>
<keyword evidence="6" id="KW-1185">Reference proteome</keyword>
<evidence type="ECO:0000256" key="3">
    <source>
        <dbReference type="ARBA" id="ARBA00022833"/>
    </source>
</evidence>
<evidence type="ECO:0000256" key="4">
    <source>
        <dbReference type="SAM" id="Coils"/>
    </source>
</evidence>
<keyword evidence="2" id="KW-0863">Zinc-finger</keyword>
<dbReference type="AlphaFoldDB" id="A0AAV1W8M6"/>
<evidence type="ECO:0000256" key="1">
    <source>
        <dbReference type="ARBA" id="ARBA00022723"/>
    </source>
</evidence>
<organism evidence="5 6">
    <name type="scientific">Lupinus luteus</name>
    <name type="common">European yellow lupine</name>
    <dbReference type="NCBI Taxonomy" id="3873"/>
    <lineage>
        <taxon>Eukaryota</taxon>
        <taxon>Viridiplantae</taxon>
        <taxon>Streptophyta</taxon>
        <taxon>Embryophyta</taxon>
        <taxon>Tracheophyta</taxon>
        <taxon>Spermatophyta</taxon>
        <taxon>Magnoliopsida</taxon>
        <taxon>eudicotyledons</taxon>
        <taxon>Gunneridae</taxon>
        <taxon>Pentapetalae</taxon>
        <taxon>rosids</taxon>
        <taxon>fabids</taxon>
        <taxon>Fabales</taxon>
        <taxon>Fabaceae</taxon>
        <taxon>Papilionoideae</taxon>
        <taxon>50 kb inversion clade</taxon>
        <taxon>genistoids sensu lato</taxon>
        <taxon>core genistoids</taxon>
        <taxon>Genisteae</taxon>
        <taxon>Lupinus</taxon>
    </lineage>
</organism>
<dbReference type="GO" id="GO:0004842">
    <property type="term" value="F:ubiquitin-protein transferase activity"/>
    <property type="evidence" value="ECO:0007669"/>
    <property type="project" value="TreeGrafter"/>
</dbReference>
<dbReference type="GO" id="GO:0008270">
    <property type="term" value="F:zinc ion binding"/>
    <property type="evidence" value="ECO:0007669"/>
    <property type="project" value="UniProtKB-KW"/>
</dbReference>